<dbReference type="InterPro" id="IPR011009">
    <property type="entry name" value="Kinase-like_dom_sf"/>
</dbReference>
<dbReference type="FunFam" id="3.30.200.20:FF:000645">
    <property type="entry name" value="Receptor-like protein kinase FERONIA"/>
    <property type="match status" value="1"/>
</dbReference>
<dbReference type="InterPro" id="IPR000719">
    <property type="entry name" value="Prot_kinase_dom"/>
</dbReference>
<evidence type="ECO:0000256" key="3">
    <source>
        <dbReference type="ARBA" id="ARBA00022553"/>
    </source>
</evidence>
<dbReference type="InterPro" id="IPR045272">
    <property type="entry name" value="ANXUR1/2-like"/>
</dbReference>
<dbReference type="PROSITE" id="PS50011">
    <property type="entry name" value="PROTEIN_KINASE_DOM"/>
    <property type="match status" value="2"/>
</dbReference>
<evidence type="ECO:0000256" key="6">
    <source>
        <dbReference type="ARBA" id="ARBA00022729"/>
    </source>
</evidence>
<keyword evidence="7 14" id="KW-0547">Nucleotide-binding</keyword>
<dbReference type="Gene3D" id="1.10.510.10">
    <property type="entry name" value="Transferase(Phosphotransferase) domain 1"/>
    <property type="match status" value="2"/>
</dbReference>
<keyword evidence="10" id="KW-1133">Transmembrane helix</keyword>
<keyword evidence="9 14" id="KW-0067">ATP-binding</keyword>
<dbReference type="GO" id="GO:0009506">
    <property type="term" value="C:plasmodesma"/>
    <property type="evidence" value="ECO:0007669"/>
    <property type="project" value="TreeGrafter"/>
</dbReference>
<keyword evidence="5" id="KW-0812">Transmembrane</keyword>
<organism evidence="17 18">
    <name type="scientific">Camellia sinensis</name>
    <name type="common">Tea plant</name>
    <name type="synonym">Thea sinensis</name>
    <dbReference type="NCBI Taxonomy" id="4442"/>
    <lineage>
        <taxon>Eukaryota</taxon>
        <taxon>Viridiplantae</taxon>
        <taxon>Streptophyta</taxon>
        <taxon>Embryophyta</taxon>
        <taxon>Tracheophyta</taxon>
        <taxon>Spermatophyta</taxon>
        <taxon>Magnoliopsida</taxon>
        <taxon>eudicotyledons</taxon>
        <taxon>Gunneridae</taxon>
        <taxon>Pentapetalae</taxon>
        <taxon>asterids</taxon>
        <taxon>Ericales</taxon>
        <taxon>Theaceae</taxon>
        <taxon>Camellia</taxon>
    </lineage>
</organism>
<evidence type="ECO:0000313" key="17">
    <source>
        <dbReference type="EMBL" id="KAF5957746.1"/>
    </source>
</evidence>
<name>A0A7J7HZZ1_CAMSI</name>
<comment type="caution">
    <text evidence="17">The sequence shown here is derived from an EMBL/GenBank/DDBJ whole genome shotgun (WGS) entry which is preliminary data.</text>
</comment>
<dbReference type="Proteomes" id="UP000593564">
    <property type="component" value="Unassembled WGS sequence"/>
</dbReference>
<feature type="domain" description="Protein kinase" evidence="16">
    <location>
        <begin position="924"/>
        <end position="1185"/>
    </location>
</feature>
<proteinExistence type="predicted"/>
<dbReference type="PANTHER" id="PTHR27003">
    <property type="entry name" value="OS07G0166700 PROTEIN"/>
    <property type="match status" value="1"/>
</dbReference>
<keyword evidence="4" id="KW-0808">Transferase</keyword>
<evidence type="ECO:0000313" key="18">
    <source>
        <dbReference type="Proteomes" id="UP000593564"/>
    </source>
</evidence>
<reference evidence="17 18" key="2">
    <citation type="submission" date="2020-07" db="EMBL/GenBank/DDBJ databases">
        <title>Genome assembly of wild tea tree DASZ reveals pedigree and selection history of tea varieties.</title>
        <authorList>
            <person name="Zhang W."/>
        </authorList>
    </citation>
    <scope>NUCLEOTIDE SEQUENCE [LARGE SCALE GENOMIC DNA]</scope>
    <source>
        <strain evidence="18">cv. G240</strain>
        <tissue evidence="17">Leaf</tissue>
    </source>
</reference>
<dbReference type="InterPro" id="IPR001245">
    <property type="entry name" value="Ser-Thr/Tyr_kinase_cat_dom"/>
</dbReference>
<dbReference type="SUPFAM" id="SSF56112">
    <property type="entry name" value="Protein kinase-like (PK-like)"/>
    <property type="match status" value="2"/>
</dbReference>
<evidence type="ECO:0000256" key="11">
    <source>
        <dbReference type="ARBA" id="ARBA00023136"/>
    </source>
</evidence>
<feature type="domain" description="Protein kinase" evidence="16">
    <location>
        <begin position="507"/>
        <end position="789"/>
    </location>
</feature>
<dbReference type="GO" id="GO:0005886">
    <property type="term" value="C:plasma membrane"/>
    <property type="evidence" value="ECO:0007669"/>
    <property type="project" value="TreeGrafter"/>
</dbReference>
<evidence type="ECO:0000256" key="13">
    <source>
        <dbReference type="ARBA" id="ARBA00023180"/>
    </source>
</evidence>
<dbReference type="Pfam" id="PF12819">
    <property type="entry name" value="Malectin_like"/>
    <property type="match status" value="1"/>
</dbReference>
<evidence type="ECO:0000259" key="16">
    <source>
        <dbReference type="PROSITE" id="PS50011"/>
    </source>
</evidence>
<dbReference type="PANTHER" id="PTHR27003:SF88">
    <property type="entry name" value="RECEPTOR-LIKE PROTEIN KINASE THESEUS 1"/>
    <property type="match status" value="1"/>
</dbReference>
<dbReference type="PROSITE" id="PS00108">
    <property type="entry name" value="PROTEIN_KINASE_ST"/>
    <property type="match status" value="1"/>
</dbReference>
<evidence type="ECO:0000256" key="12">
    <source>
        <dbReference type="ARBA" id="ARBA00023170"/>
    </source>
</evidence>
<keyword evidence="12" id="KW-0675">Receptor</keyword>
<comment type="subcellular location">
    <subcellularLocation>
        <location evidence="1">Membrane</location>
        <topology evidence="1">Single-pass type I membrane protein</topology>
    </subcellularLocation>
</comment>
<gene>
    <name evidence="17" type="ORF">HYC85_004971</name>
</gene>
<dbReference type="CDD" id="cd14066">
    <property type="entry name" value="STKc_IRAK"/>
    <property type="match status" value="1"/>
</dbReference>
<evidence type="ECO:0000256" key="9">
    <source>
        <dbReference type="ARBA" id="ARBA00022840"/>
    </source>
</evidence>
<dbReference type="GO" id="GO:0005524">
    <property type="term" value="F:ATP binding"/>
    <property type="evidence" value="ECO:0007669"/>
    <property type="project" value="UniProtKB-UniRule"/>
</dbReference>
<evidence type="ECO:0000256" key="4">
    <source>
        <dbReference type="ARBA" id="ARBA00022679"/>
    </source>
</evidence>
<dbReference type="Gene3D" id="3.30.200.20">
    <property type="entry name" value="Phosphorylase Kinase, domain 1"/>
    <property type="match status" value="2"/>
</dbReference>
<keyword evidence="13" id="KW-0325">Glycoprotein</keyword>
<sequence>MSTGIFQGRGNPIPVGGGVGGSDEFPVGDRGRGREFFDYATPHSLVDNIAINCGTSGKSTAVDGREWIGDIGFSNLAPFKSTSSKSNHRASDTVSPVPYMTARISHSQFSYTLQLSPGQKFIRLHFYPTSYSGFGRSKAFFTVKAGPYTLLSNFSASLAADALGLNSFAREFCVNVEENRALTITFSPSPASYAFINGIEIVSMPAGLYYTDSGVYVVGQKYKTYIKNNTALETSHRLNIGGGLILSVEDSGMFRQWFDDTNYLLESSGLLPVTGTVAVKFMNAAPPKLYQTAWSMDPNMQTNQLYSFTWKLPVDLGFRYLVRLHFCDLEYRATESHYREFSVFINSQMAEAYTDLLRWNAGNGVAMHRDYMVTMEGERIEGKRDVLVVVHHHYELRTTQREVILKGLEVFKLSNPDNNLAGVNPMFLVHAPTTSTPKLRALVFSFGGVNTVATGVVILLSLLNITVYQLRIWGENYGERNISSSSTAKNLCRRFSIHEIQSATNNFDDALVIGHGGFGKVYKGLIDDGATTVAIKRLNLMSNQGPREFWTEVEMLSKLRYIHLVALIGYCKDSQEMILVYEYMAHGTLADHLYKNTREGHSICCLNWEQRLNVCIDAARGLDYLHRGTQPGVIHRDVKTTNILLNEYWVAKISDFGLSKIDTTSQSHTHVSTDVKGTFGYLDPEYFSSHRLTWKTDVYAFGVVLLEALCGRKAVDAELEDEQQHSLALWAKHCIKEGMLDQIIDPTLRGKISSRCLKVFVEVASKCLHKCPNLRPTMFDVVGSLEIALAAQCQRIDPSIKIEEVEVEVEADYEEDEDFINLRRAEFEEIIGITTLDLGGAVVAQRTQGPMFGQDEGEFQAKRKTNSTFSKLVRGITRRAKGMDMAKEKTENGRSVKRKPLPVIPEEPFRHLSVAQIELATNNFDSASIIDCDGSDIVYEGYLEDGSLVVVKWILKSMFIGCEFWDEIRMLPKLRHPYLVPLVDYFPYKYGVLLVSEFTANESLHDHLYDCETKGYSPLSWNQRLRICIDVARGLQYLHRGWERSIIHPCLQTSKILLAKGWAGKVSDFWLPRRFKDDTYMTSVYAAPEYIYGLLTDKSNVYSFGVVLLEVVSAREEALYLPSLENRPQLYQLEKGGYIDPFLIRTKKMGTASLRIFVEIMESCLQFNWRERPSMGDVVEKLEYALQLQEEFTESAK</sequence>
<evidence type="ECO:0000256" key="10">
    <source>
        <dbReference type="ARBA" id="ARBA00022989"/>
    </source>
</evidence>
<feature type="binding site" evidence="14">
    <location>
        <position position="536"/>
    </location>
    <ligand>
        <name>ATP</name>
        <dbReference type="ChEBI" id="CHEBI:30616"/>
    </ligand>
</feature>
<feature type="region of interest" description="Disordered" evidence="15">
    <location>
        <begin position="1"/>
        <end position="27"/>
    </location>
</feature>
<dbReference type="FunFam" id="1.10.510.10:FF:000146">
    <property type="entry name" value="LRR receptor-like serine/threonine-protein kinase IOS1"/>
    <property type="match status" value="1"/>
</dbReference>
<dbReference type="EMBL" id="JACBKZ010000002">
    <property type="protein sequence ID" value="KAF5957746.1"/>
    <property type="molecule type" value="Genomic_DNA"/>
</dbReference>
<dbReference type="FunFam" id="2.60.120.430:FF:000003">
    <property type="entry name" value="FERONIA receptor-like kinase"/>
    <property type="match status" value="1"/>
</dbReference>
<evidence type="ECO:0000256" key="14">
    <source>
        <dbReference type="PROSITE-ProRule" id="PRU10141"/>
    </source>
</evidence>
<keyword evidence="18" id="KW-1185">Reference proteome</keyword>
<keyword evidence="8" id="KW-0418">Kinase</keyword>
<dbReference type="SMART" id="SM00220">
    <property type="entry name" value="S_TKc"/>
    <property type="match status" value="1"/>
</dbReference>
<dbReference type="InterPro" id="IPR008271">
    <property type="entry name" value="Ser/Thr_kinase_AS"/>
</dbReference>
<keyword evidence="11" id="KW-0472">Membrane</keyword>
<keyword evidence="6" id="KW-0732">Signal</keyword>
<dbReference type="GO" id="GO:0004674">
    <property type="term" value="F:protein serine/threonine kinase activity"/>
    <property type="evidence" value="ECO:0007669"/>
    <property type="project" value="UniProtKB-KW"/>
</dbReference>
<dbReference type="PROSITE" id="PS00107">
    <property type="entry name" value="PROTEIN_KINASE_ATP"/>
    <property type="match status" value="1"/>
</dbReference>
<evidence type="ECO:0000256" key="2">
    <source>
        <dbReference type="ARBA" id="ARBA00022527"/>
    </source>
</evidence>
<dbReference type="AlphaFoldDB" id="A0A7J7HZZ1"/>
<dbReference type="Pfam" id="PF07714">
    <property type="entry name" value="PK_Tyr_Ser-Thr"/>
    <property type="match status" value="2"/>
</dbReference>
<keyword evidence="2" id="KW-0723">Serine/threonine-protein kinase</keyword>
<evidence type="ECO:0000256" key="7">
    <source>
        <dbReference type="ARBA" id="ARBA00022741"/>
    </source>
</evidence>
<evidence type="ECO:0000256" key="8">
    <source>
        <dbReference type="ARBA" id="ARBA00022777"/>
    </source>
</evidence>
<dbReference type="Gene3D" id="2.60.120.430">
    <property type="entry name" value="Galactose-binding lectin"/>
    <property type="match status" value="2"/>
</dbReference>
<evidence type="ECO:0000256" key="5">
    <source>
        <dbReference type="ARBA" id="ARBA00022692"/>
    </source>
</evidence>
<dbReference type="InterPro" id="IPR024788">
    <property type="entry name" value="Malectin-like_Carb-bd_dom"/>
</dbReference>
<keyword evidence="3" id="KW-0597">Phosphoprotein</keyword>
<evidence type="ECO:0000256" key="15">
    <source>
        <dbReference type="SAM" id="MobiDB-lite"/>
    </source>
</evidence>
<protein>
    <recommendedName>
        <fullName evidence="16">Protein kinase domain-containing protein</fullName>
    </recommendedName>
</protein>
<dbReference type="GO" id="GO:0004714">
    <property type="term" value="F:transmembrane receptor protein tyrosine kinase activity"/>
    <property type="evidence" value="ECO:0007669"/>
    <property type="project" value="InterPro"/>
</dbReference>
<evidence type="ECO:0000256" key="1">
    <source>
        <dbReference type="ARBA" id="ARBA00004479"/>
    </source>
</evidence>
<reference evidence="18" key="1">
    <citation type="journal article" date="2020" name="Nat. Commun.">
        <title>Genome assembly of wild tea tree DASZ reveals pedigree and selection history of tea varieties.</title>
        <authorList>
            <person name="Zhang W."/>
            <person name="Zhang Y."/>
            <person name="Qiu H."/>
            <person name="Guo Y."/>
            <person name="Wan H."/>
            <person name="Zhang X."/>
            <person name="Scossa F."/>
            <person name="Alseekh S."/>
            <person name="Zhang Q."/>
            <person name="Wang P."/>
            <person name="Xu L."/>
            <person name="Schmidt M.H."/>
            <person name="Jia X."/>
            <person name="Li D."/>
            <person name="Zhu A."/>
            <person name="Guo F."/>
            <person name="Chen W."/>
            <person name="Ni D."/>
            <person name="Usadel B."/>
            <person name="Fernie A.R."/>
            <person name="Wen W."/>
        </authorList>
    </citation>
    <scope>NUCLEOTIDE SEQUENCE [LARGE SCALE GENOMIC DNA]</scope>
    <source>
        <strain evidence="18">cv. G240</strain>
    </source>
</reference>
<dbReference type="FunFam" id="2.60.120.430:FF:000007">
    <property type="entry name" value="FERONIA receptor-like kinase"/>
    <property type="match status" value="1"/>
</dbReference>
<accession>A0A7J7HZZ1</accession>
<dbReference type="InterPro" id="IPR017441">
    <property type="entry name" value="Protein_kinase_ATP_BS"/>
</dbReference>